<dbReference type="AlphaFoldDB" id="A0A3N4HXL0"/>
<keyword evidence="2" id="KW-1185">Reference proteome</keyword>
<accession>A0A3N4HXL0</accession>
<evidence type="ECO:0000313" key="2">
    <source>
        <dbReference type="Proteomes" id="UP000275078"/>
    </source>
</evidence>
<reference evidence="1 2" key="1">
    <citation type="journal article" date="2018" name="Nat. Ecol. Evol.">
        <title>Pezizomycetes genomes reveal the molecular basis of ectomycorrhizal truffle lifestyle.</title>
        <authorList>
            <person name="Murat C."/>
            <person name="Payen T."/>
            <person name="Noel B."/>
            <person name="Kuo A."/>
            <person name="Morin E."/>
            <person name="Chen J."/>
            <person name="Kohler A."/>
            <person name="Krizsan K."/>
            <person name="Balestrini R."/>
            <person name="Da Silva C."/>
            <person name="Montanini B."/>
            <person name="Hainaut M."/>
            <person name="Levati E."/>
            <person name="Barry K.W."/>
            <person name="Belfiori B."/>
            <person name="Cichocki N."/>
            <person name="Clum A."/>
            <person name="Dockter R.B."/>
            <person name="Fauchery L."/>
            <person name="Guy J."/>
            <person name="Iotti M."/>
            <person name="Le Tacon F."/>
            <person name="Lindquist E.A."/>
            <person name="Lipzen A."/>
            <person name="Malagnac F."/>
            <person name="Mello A."/>
            <person name="Molinier V."/>
            <person name="Miyauchi S."/>
            <person name="Poulain J."/>
            <person name="Riccioni C."/>
            <person name="Rubini A."/>
            <person name="Sitrit Y."/>
            <person name="Splivallo R."/>
            <person name="Traeger S."/>
            <person name="Wang M."/>
            <person name="Zifcakova L."/>
            <person name="Wipf D."/>
            <person name="Zambonelli A."/>
            <person name="Paolocci F."/>
            <person name="Nowrousian M."/>
            <person name="Ottonello S."/>
            <person name="Baldrian P."/>
            <person name="Spatafora J.W."/>
            <person name="Henrissat B."/>
            <person name="Nagy L.G."/>
            <person name="Aury J.M."/>
            <person name="Wincker P."/>
            <person name="Grigoriev I.V."/>
            <person name="Bonfante P."/>
            <person name="Martin F.M."/>
        </authorList>
    </citation>
    <scope>NUCLEOTIDE SEQUENCE [LARGE SCALE GENOMIC DNA]</scope>
    <source>
        <strain evidence="1 2">RN42</strain>
    </source>
</reference>
<proteinExistence type="predicted"/>
<sequence>MQADLSEARDCGWLLMIDDSIPKMRPRVCLVYLRGISLCRDIRCLRVISTLGGISTPRYLVACVRRWWYWATTVHLLWIGVPRIYIRHDIEYGYGGDDMGLFLVVDAPDAVNEARSLAEISFREMSDNRPWQCTICEGFGDIY</sequence>
<gene>
    <name evidence="1" type="ORF">BJ508DRAFT_163786</name>
</gene>
<protein>
    <submittedName>
        <fullName evidence="1">Uncharacterized protein</fullName>
    </submittedName>
</protein>
<name>A0A3N4HXL0_ASCIM</name>
<organism evidence="1 2">
    <name type="scientific">Ascobolus immersus RN42</name>
    <dbReference type="NCBI Taxonomy" id="1160509"/>
    <lineage>
        <taxon>Eukaryota</taxon>
        <taxon>Fungi</taxon>
        <taxon>Dikarya</taxon>
        <taxon>Ascomycota</taxon>
        <taxon>Pezizomycotina</taxon>
        <taxon>Pezizomycetes</taxon>
        <taxon>Pezizales</taxon>
        <taxon>Ascobolaceae</taxon>
        <taxon>Ascobolus</taxon>
    </lineage>
</organism>
<evidence type="ECO:0000313" key="1">
    <source>
        <dbReference type="EMBL" id="RPA77836.1"/>
    </source>
</evidence>
<dbReference type="Proteomes" id="UP000275078">
    <property type="component" value="Unassembled WGS sequence"/>
</dbReference>
<dbReference type="EMBL" id="ML119720">
    <property type="protein sequence ID" value="RPA77836.1"/>
    <property type="molecule type" value="Genomic_DNA"/>
</dbReference>